<keyword evidence="2" id="KW-1185">Reference proteome</keyword>
<accession>A0AA90TWH2</accession>
<evidence type="ECO:0000313" key="2">
    <source>
        <dbReference type="Proteomes" id="UP001178888"/>
    </source>
</evidence>
<proteinExistence type="predicted"/>
<sequence>MSEVTIEIHYSAGSRITQKGSFPLRGKRPEQVALAFWKQIRKEMSYHAILEKVLIGGGEDITQLVKVLQTHEWRNVDGVDLPF</sequence>
<comment type="caution">
    <text evidence="1">The sequence shown here is derived from an EMBL/GenBank/DDBJ whole genome shotgun (WGS) entry which is preliminary data.</text>
</comment>
<gene>
    <name evidence="1" type="ORF">RCG21_31480</name>
</gene>
<protein>
    <submittedName>
        <fullName evidence="1">Uncharacterized protein</fullName>
    </submittedName>
</protein>
<dbReference type="EMBL" id="JAVGVR010000002">
    <property type="protein sequence ID" value="MDQ6600748.1"/>
    <property type="molecule type" value="Genomic_DNA"/>
</dbReference>
<name>A0AA90TWH2_9BACI</name>
<evidence type="ECO:0000313" key="1">
    <source>
        <dbReference type="EMBL" id="MDQ6600748.1"/>
    </source>
</evidence>
<dbReference type="AlphaFoldDB" id="A0AA90TWH2"/>
<dbReference type="Proteomes" id="UP001178888">
    <property type="component" value="Unassembled WGS sequence"/>
</dbReference>
<organism evidence="1 2">
    <name type="scientific">Bacillus salipaludis</name>
    <dbReference type="NCBI Taxonomy" id="2547811"/>
    <lineage>
        <taxon>Bacteria</taxon>
        <taxon>Bacillati</taxon>
        <taxon>Bacillota</taxon>
        <taxon>Bacilli</taxon>
        <taxon>Bacillales</taxon>
        <taxon>Bacillaceae</taxon>
        <taxon>Bacillus</taxon>
    </lineage>
</organism>
<reference evidence="1" key="1">
    <citation type="submission" date="2023-08" db="EMBL/GenBank/DDBJ databases">
        <title>Nitrogen cycling bacteria in agricultural field soils.</title>
        <authorList>
            <person name="Jang J."/>
        </authorList>
    </citation>
    <scope>NUCLEOTIDE SEQUENCE</scope>
    <source>
        <strain evidence="1">PS3-36</strain>
    </source>
</reference>
<dbReference type="RefSeq" id="WP_308914397.1">
    <property type="nucleotide sequence ID" value="NZ_JAVGVR010000002.1"/>
</dbReference>